<dbReference type="InterPro" id="IPR025591">
    <property type="entry name" value="RloB"/>
</dbReference>
<name>A0A170NJ77_9CLOT</name>
<dbReference type="OrthoDB" id="9796523at2"/>
<comment type="caution">
    <text evidence="1">The sequence shown here is derived from an EMBL/GenBank/DDBJ whole genome shotgun (WGS) entry which is preliminary data.</text>
</comment>
<dbReference type="PATRIC" id="fig|1538.10.peg.31"/>
<accession>A0A170NJ77</accession>
<reference evidence="1 2" key="1">
    <citation type="journal article" date="2015" name="Biotechnol. Bioeng.">
        <title>Genome sequence and phenotypic characterization of Caulobacter segnis.</title>
        <authorList>
            <person name="Patel S."/>
            <person name="Fletcher B."/>
            <person name="Scott D.C."/>
            <person name="Ely B."/>
        </authorList>
    </citation>
    <scope>NUCLEOTIDE SEQUENCE [LARGE SCALE GENOMIC DNA]</scope>
    <source>
        <strain evidence="1 2">ERI-2</strain>
    </source>
</reference>
<sequence length="222" mass="25910">MPRLNRAGLKRRRKENIKSPGPGNYLIVTEGTETEVNYFKNIKRIIEGLFRSKIIVDKISLNVEGKGRATMVLVNEALKMRSLSTYSEVWVVFDKDDNNDFDEAIKFAENEGFNVAWSNECFELWLLLHFPILNSSISRNDYYSKLSHHFEKEKINNGIYDKNIKEIFDITYPCIDKAIKRSKDLIQEYKKNNIFLPSKMNPCTTVQSLVEELIKYIQPNSK</sequence>
<dbReference type="AlphaFoldDB" id="A0A170NJ77"/>
<evidence type="ECO:0000313" key="2">
    <source>
        <dbReference type="Proteomes" id="UP000077407"/>
    </source>
</evidence>
<organism evidence="1 2">
    <name type="scientific">Clostridium ljungdahlii</name>
    <dbReference type="NCBI Taxonomy" id="1538"/>
    <lineage>
        <taxon>Bacteria</taxon>
        <taxon>Bacillati</taxon>
        <taxon>Bacillota</taxon>
        <taxon>Clostridia</taxon>
        <taxon>Eubacteriales</taxon>
        <taxon>Clostridiaceae</taxon>
        <taxon>Clostridium</taxon>
    </lineage>
</organism>
<gene>
    <name evidence="1" type="ORF">WY13_01133</name>
</gene>
<proteinExistence type="predicted"/>
<dbReference type="Pfam" id="PF13707">
    <property type="entry name" value="RloB"/>
    <property type="match status" value="1"/>
</dbReference>
<dbReference type="RefSeq" id="WP_063554699.1">
    <property type="nucleotide sequence ID" value="NZ_LITT01000011.1"/>
</dbReference>
<dbReference type="Proteomes" id="UP000077407">
    <property type="component" value="Unassembled WGS sequence"/>
</dbReference>
<evidence type="ECO:0008006" key="3">
    <source>
        <dbReference type="Google" id="ProtNLM"/>
    </source>
</evidence>
<evidence type="ECO:0000313" key="1">
    <source>
        <dbReference type="EMBL" id="OAA90230.1"/>
    </source>
</evidence>
<protein>
    <recommendedName>
        <fullName evidence="3">RloB-like protein</fullName>
    </recommendedName>
</protein>
<dbReference type="EMBL" id="LITT01000011">
    <property type="protein sequence ID" value="OAA90230.1"/>
    <property type="molecule type" value="Genomic_DNA"/>
</dbReference>